<reference evidence="4" key="1">
    <citation type="submission" date="2021-02" db="EMBL/GenBank/DDBJ databases">
        <authorList>
            <person name="Dougan E. K."/>
            <person name="Rhodes N."/>
            <person name="Thang M."/>
            <person name="Chan C."/>
        </authorList>
    </citation>
    <scope>NUCLEOTIDE SEQUENCE</scope>
</reference>
<evidence type="ECO:0000256" key="1">
    <source>
        <dbReference type="ARBA" id="ARBA00022737"/>
    </source>
</evidence>
<dbReference type="InterPro" id="IPR002110">
    <property type="entry name" value="Ankyrin_rpt"/>
</dbReference>
<dbReference type="OrthoDB" id="2015035at2759"/>
<sequence length="334" mass="37033">MAQYDETILHIAGRVDHWEVIDFMQTPLGKALVDARTTTGFSALHLAAALGNLRATDSLLRLRAGIDWRTLHDVTALHIATEGGHLDVVQYLLYMGANASIPCNCFHVHHSSLDWHLPRDSPNLLNVQVGGQVSFNLSELELPYDERRPSRWVSGAVEAIEEDPESPDRFDDILMVNTGEVTYSISRYNCMPHLRSTLLENRHVIQPGETVYVKAPIYCNAGDWILVPGDVGHVVAVHASGEYEIEAAWDCSKSRYLATREDLMPYLQEEALQCAARCGHADIVEELLRARADVLAGPRTALQAAAHAGHVEIVKMLIQARADVDAPWLATVQH</sequence>
<dbReference type="Gene3D" id="1.25.40.20">
    <property type="entry name" value="Ankyrin repeat-containing domain"/>
    <property type="match status" value="2"/>
</dbReference>
<protein>
    <submittedName>
        <fullName evidence="4">Uncharacterized protein</fullName>
    </submittedName>
</protein>
<name>A0A812TUE2_9DINO</name>
<dbReference type="PANTHER" id="PTHR24166:SF48">
    <property type="entry name" value="PROTEIN VAPYRIN"/>
    <property type="match status" value="1"/>
</dbReference>
<keyword evidence="1" id="KW-0677">Repeat</keyword>
<dbReference type="Proteomes" id="UP000604046">
    <property type="component" value="Unassembled WGS sequence"/>
</dbReference>
<dbReference type="PANTHER" id="PTHR24166">
    <property type="entry name" value="ROLLING PEBBLES, ISOFORM B"/>
    <property type="match status" value="1"/>
</dbReference>
<dbReference type="InterPro" id="IPR050889">
    <property type="entry name" value="Dendritic_Spine_Reg/Scaffold"/>
</dbReference>
<dbReference type="Pfam" id="PF12796">
    <property type="entry name" value="Ank_2"/>
    <property type="match status" value="2"/>
</dbReference>
<evidence type="ECO:0000313" key="5">
    <source>
        <dbReference type="Proteomes" id="UP000604046"/>
    </source>
</evidence>
<dbReference type="SMART" id="SM00248">
    <property type="entry name" value="ANK"/>
    <property type="match status" value="4"/>
</dbReference>
<dbReference type="AlphaFoldDB" id="A0A812TUE2"/>
<feature type="repeat" description="ANK" evidence="3">
    <location>
        <begin position="39"/>
        <end position="71"/>
    </location>
</feature>
<dbReference type="PROSITE" id="PS50297">
    <property type="entry name" value="ANK_REP_REGION"/>
    <property type="match status" value="2"/>
</dbReference>
<accession>A0A812TUE2</accession>
<gene>
    <name evidence="4" type="ORF">SNAT2548_LOCUS30995</name>
</gene>
<dbReference type="SUPFAM" id="SSF48403">
    <property type="entry name" value="Ankyrin repeat"/>
    <property type="match status" value="1"/>
</dbReference>
<dbReference type="EMBL" id="CAJNDS010002634">
    <property type="protein sequence ID" value="CAE7551834.1"/>
    <property type="molecule type" value="Genomic_DNA"/>
</dbReference>
<dbReference type="PROSITE" id="PS50088">
    <property type="entry name" value="ANK_REPEAT"/>
    <property type="match status" value="3"/>
</dbReference>
<feature type="repeat" description="ANK" evidence="3">
    <location>
        <begin position="72"/>
        <end position="104"/>
    </location>
</feature>
<proteinExistence type="predicted"/>
<keyword evidence="5" id="KW-1185">Reference proteome</keyword>
<feature type="repeat" description="ANK" evidence="3">
    <location>
        <begin position="297"/>
        <end position="326"/>
    </location>
</feature>
<organism evidence="4 5">
    <name type="scientific">Symbiodinium natans</name>
    <dbReference type="NCBI Taxonomy" id="878477"/>
    <lineage>
        <taxon>Eukaryota</taxon>
        <taxon>Sar</taxon>
        <taxon>Alveolata</taxon>
        <taxon>Dinophyceae</taxon>
        <taxon>Suessiales</taxon>
        <taxon>Symbiodiniaceae</taxon>
        <taxon>Symbiodinium</taxon>
    </lineage>
</organism>
<keyword evidence="2 3" id="KW-0040">ANK repeat</keyword>
<evidence type="ECO:0000313" key="4">
    <source>
        <dbReference type="EMBL" id="CAE7551834.1"/>
    </source>
</evidence>
<comment type="caution">
    <text evidence="4">The sequence shown here is derived from an EMBL/GenBank/DDBJ whole genome shotgun (WGS) entry which is preliminary data.</text>
</comment>
<evidence type="ECO:0000256" key="3">
    <source>
        <dbReference type="PROSITE-ProRule" id="PRU00023"/>
    </source>
</evidence>
<dbReference type="InterPro" id="IPR036770">
    <property type="entry name" value="Ankyrin_rpt-contain_sf"/>
</dbReference>
<evidence type="ECO:0000256" key="2">
    <source>
        <dbReference type="ARBA" id="ARBA00023043"/>
    </source>
</evidence>